<sequence length="273" mass="29721">MDVGVDWGALGVNALITLGVLLVVFTGTWLLALRLGRHSVIDVVWGMGFVVVSLVGLLVAQAGDHGDLGRQLLALALTTAWGVRLAVHIGRRNGSKEDPRYEEILARATGSPAAHIYRRVYLSQVAVLFVVSLPLQVAAFQEGSATSGWPLVAALLGVVVWSVGFTFETVGDWQLERFKADPANKGVVNDRGLWRYTRHPNYFGDACVMWGLWLLTAGHWSGLVVLVCPVLMTANLVKGSGAAMTDRRMRSTRKGFAEYVERTSGFVPLPPRR</sequence>
<feature type="transmembrane region" description="Helical" evidence="1">
    <location>
        <begin position="120"/>
        <end position="141"/>
    </location>
</feature>
<organism evidence="2 3">
    <name type="scientific">Klenkia soli</name>
    <dbReference type="NCBI Taxonomy" id="1052260"/>
    <lineage>
        <taxon>Bacteria</taxon>
        <taxon>Bacillati</taxon>
        <taxon>Actinomycetota</taxon>
        <taxon>Actinomycetes</taxon>
        <taxon>Geodermatophilales</taxon>
        <taxon>Geodermatophilaceae</taxon>
        <taxon>Klenkia</taxon>
    </lineage>
</organism>
<dbReference type="Proteomes" id="UP000199088">
    <property type="component" value="Unassembled WGS sequence"/>
</dbReference>
<feature type="transmembrane region" description="Helical" evidence="1">
    <location>
        <begin position="12"/>
        <end position="31"/>
    </location>
</feature>
<feature type="transmembrane region" description="Helical" evidence="1">
    <location>
        <begin position="43"/>
        <end position="62"/>
    </location>
</feature>
<dbReference type="EMBL" id="FNIR01000001">
    <property type="protein sequence ID" value="SDN65376.1"/>
    <property type="molecule type" value="Genomic_DNA"/>
</dbReference>
<dbReference type="GO" id="GO:0016020">
    <property type="term" value="C:membrane"/>
    <property type="evidence" value="ECO:0007669"/>
    <property type="project" value="TreeGrafter"/>
</dbReference>
<dbReference type="InterPro" id="IPR010721">
    <property type="entry name" value="UstE-like"/>
</dbReference>
<feature type="transmembrane region" description="Helical" evidence="1">
    <location>
        <begin position="68"/>
        <end position="87"/>
    </location>
</feature>
<dbReference type="OrthoDB" id="9779233at2"/>
<evidence type="ECO:0000256" key="1">
    <source>
        <dbReference type="SAM" id="Phobius"/>
    </source>
</evidence>
<name>A0A1H0D5M6_9ACTN</name>
<proteinExistence type="predicted"/>
<dbReference type="RefSeq" id="WP_091238872.1">
    <property type="nucleotide sequence ID" value="NZ_FNIR01000001.1"/>
</dbReference>
<accession>A0A1H0D5M6</accession>
<keyword evidence="3" id="KW-1185">Reference proteome</keyword>
<keyword evidence="1" id="KW-0812">Transmembrane</keyword>
<keyword evidence="1" id="KW-1133">Transmembrane helix</keyword>
<dbReference type="PROSITE" id="PS50244">
    <property type="entry name" value="S5A_REDUCTASE"/>
    <property type="match status" value="1"/>
</dbReference>
<dbReference type="PANTHER" id="PTHR32251">
    <property type="entry name" value="3-OXO-5-ALPHA-STEROID 4-DEHYDROGENASE"/>
    <property type="match status" value="1"/>
</dbReference>
<feature type="transmembrane region" description="Helical" evidence="1">
    <location>
        <begin position="147"/>
        <end position="167"/>
    </location>
</feature>
<dbReference type="STRING" id="1052260.SAMN05660199_00508"/>
<reference evidence="3" key="1">
    <citation type="submission" date="2016-10" db="EMBL/GenBank/DDBJ databases">
        <authorList>
            <person name="Varghese N."/>
            <person name="Submissions S."/>
        </authorList>
    </citation>
    <scope>NUCLEOTIDE SEQUENCE [LARGE SCALE GENOMIC DNA]</scope>
    <source>
        <strain evidence="3">DSM 45843</strain>
    </source>
</reference>
<dbReference type="AlphaFoldDB" id="A0A1H0D5M6"/>
<evidence type="ECO:0000313" key="3">
    <source>
        <dbReference type="Proteomes" id="UP000199088"/>
    </source>
</evidence>
<dbReference type="Pfam" id="PF06966">
    <property type="entry name" value="DUF1295"/>
    <property type="match status" value="1"/>
</dbReference>
<dbReference type="Gene3D" id="1.20.120.1630">
    <property type="match status" value="1"/>
</dbReference>
<evidence type="ECO:0000313" key="2">
    <source>
        <dbReference type="EMBL" id="SDN65376.1"/>
    </source>
</evidence>
<dbReference type="PANTHER" id="PTHR32251:SF17">
    <property type="entry name" value="STEROID 5-ALPHA REDUCTASE C-TERMINAL DOMAIN-CONTAINING PROTEIN"/>
    <property type="match status" value="1"/>
</dbReference>
<keyword evidence="1" id="KW-0472">Membrane</keyword>
<gene>
    <name evidence="2" type="ORF">SAMN05660199_00508</name>
</gene>
<protein>
    <submittedName>
        <fullName evidence="2">Steroid 5-alpha reductase family enzyme</fullName>
    </submittedName>
</protein>